<feature type="domain" description="Reverse transcriptase" evidence="5">
    <location>
        <begin position="179"/>
        <end position="431"/>
    </location>
</feature>
<keyword evidence="3" id="KW-0175">Coiled coil</keyword>
<dbReference type="PROSITE" id="PS50878">
    <property type="entry name" value="RT_POL"/>
    <property type="match status" value="1"/>
</dbReference>
<dbReference type="PANTHER" id="PTHR46238:SF8">
    <property type="entry name" value="ENDONUCLEASE_EXONUCLEASE_PHOSPHATASE DOMAIN-CONTAINING PROTEIN"/>
    <property type="match status" value="1"/>
</dbReference>
<dbReference type="Pfam" id="PF00078">
    <property type="entry name" value="RVT_1"/>
    <property type="match status" value="1"/>
</dbReference>
<comment type="similarity">
    <text evidence="1">Belongs to the beta type-B retroviral polymerase family. HERV class-II K(HML-2) pol subfamily.</text>
</comment>
<dbReference type="Gene3D" id="3.30.70.270">
    <property type="match status" value="1"/>
</dbReference>
<organism evidence="6 7">
    <name type="scientific">Hemibagrus guttatus</name>
    <dbReference type="NCBI Taxonomy" id="175788"/>
    <lineage>
        <taxon>Eukaryota</taxon>
        <taxon>Metazoa</taxon>
        <taxon>Chordata</taxon>
        <taxon>Craniata</taxon>
        <taxon>Vertebrata</taxon>
        <taxon>Euteleostomi</taxon>
        <taxon>Actinopterygii</taxon>
        <taxon>Neopterygii</taxon>
        <taxon>Teleostei</taxon>
        <taxon>Ostariophysi</taxon>
        <taxon>Siluriformes</taxon>
        <taxon>Bagridae</taxon>
        <taxon>Hemibagrus</taxon>
    </lineage>
</organism>
<feature type="region of interest" description="Disordered" evidence="4">
    <location>
        <begin position="550"/>
        <end position="579"/>
    </location>
</feature>
<accession>A0AAE0PSM0</accession>
<dbReference type="AlphaFoldDB" id="A0AAE0PSM0"/>
<gene>
    <name evidence="6" type="ORF">QTP70_013546</name>
</gene>
<name>A0AAE0PSM0_9TELE</name>
<dbReference type="PANTHER" id="PTHR46238">
    <property type="entry name" value="REVERSE TRANSCRIPTASE DOMAIN-CONTAINING PROTEIN"/>
    <property type="match status" value="1"/>
</dbReference>
<reference evidence="6" key="1">
    <citation type="submission" date="2023-06" db="EMBL/GenBank/DDBJ databases">
        <title>Male Hemibagrus guttatus genome.</title>
        <authorList>
            <person name="Bian C."/>
        </authorList>
    </citation>
    <scope>NUCLEOTIDE SEQUENCE</scope>
    <source>
        <strain evidence="6">Male_cb2023</strain>
        <tissue evidence="6">Muscle</tissue>
    </source>
</reference>
<sequence>MGKFGVKERNLEGQMVVDFAKRMDMDVVNTYFQKREEHRVTYKSGARQHSMVVCRMTLMVCKTKRQKLRQALGGQVVLPDDWETTAEVIRETGRKVLGVSSGRRKEDKETWWWNEEVQDSIQRKRLAKKKWDMDRTEENRQEYKELQRRVKREVSKAKQKAYDELYTRLDTREGEKDLYRLARQRDRDGKDVQQVRVIKDRDGRVLTSEESVQRRWKEYFEELMNEENEREKRVEGVNSVEQKVDKIRKDEVQKALKRMKSGKAVGPDDIPVEVWKCLGEAAVEFLASLFNRVLENLEKAYDRVPREELWYCMRKSGVAEKYVRVVQDMYERSRTVVRCAVVMDQLSEEVRQESPWTMMFADDIVICSESREQVEENLERWRFALERRGMKVSRSKTEYMCVNEREGSGTVRLQGEEVKKVEEFKYLGSTVQSNGECGKEVKKRVQAGWNGWRKVSGVLCDQKISARIKGKVYRTVVRPAMLYGLETVSLRKRQESELEVAELKMLRFSLGVTRLDRIRNEYIRGTAHVGRLGDKVREARLRRCRLKIYQNAPREKQQKKKRKVKMSGKKKREEEKGLQ</sequence>
<keyword evidence="7" id="KW-1185">Reference proteome</keyword>
<feature type="coiled-coil region" evidence="3">
    <location>
        <begin position="126"/>
        <end position="160"/>
    </location>
</feature>
<evidence type="ECO:0000256" key="1">
    <source>
        <dbReference type="ARBA" id="ARBA00010879"/>
    </source>
</evidence>
<dbReference type="InterPro" id="IPR000477">
    <property type="entry name" value="RT_dom"/>
</dbReference>
<feature type="compositionally biased region" description="Basic residues" evidence="4">
    <location>
        <begin position="557"/>
        <end position="570"/>
    </location>
</feature>
<protein>
    <recommendedName>
        <fullName evidence="2">ribonuclease H</fullName>
        <ecNumber evidence="2">3.1.26.4</ecNumber>
    </recommendedName>
</protein>
<dbReference type="EC" id="3.1.26.4" evidence="2"/>
<evidence type="ECO:0000256" key="2">
    <source>
        <dbReference type="ARBA" id="ARBA00012180"/>
    </source>
</evidence>
<dbReference type="Proteomes" id="UP001274896">
    <property type="component" value="Unassembled WGS sequence"/>
</dbReference>
<evidence type="ECO:0000256" key="3">
    <source>
        <dbReference type="SAM" id="Coils"/>
    </source>
</evidence>
<evidence type="ECO:0000313" key="7">
    <source>
        <dbReference type="Proteomes" id="UP001274896"/>
    </source>
</evidence>
<dbReference type="GO" id="GO:0004523">
    <property type="term" value="F:RNA-DNA hybrid ribonuclease activity"/>
    <property type="evidence" value="ECO:0007669"/>
    <property type="project" value="UniProtKB-EC"/>
</dbReference>
<dbReference type="InterPro" id="IPR043128">
    <property type="entry name" value="Rev_trsase/Diguanyl_cyclase"/>
</dbReference>
<evidence type="ECO:0000313" key="6">
    <source>
        <dbReference type="EMBL" id="KAK3507290.1"/>
    </source>
</evidence>
<evidence type="ECO:0000259" key="5">
    <source>
        <dbReference type="PROSITE" id="PS50878"/>
    </source>
</evidence>
<dbReference type="InterPro" id="IPR043502">
    <property type="entry name" value="DNA/RNA_pol_sf"/>
</dbReference>
<dbReference type="EMBL" id="JAUCMX010000029">
    <property type="protein sequence ID" value="KAK3507290.1"/>
    <property type="molecule type" value="Genomic_DNA"/>
</dbReference>
<proteinExistence type="inferred from homology"/>
<evidence type="ECO:0000256" key="4">
    <source>
        <dbReference type="SAM" id="MobiDB-lite"/>
    </source>
</evidence>
<comment type="caution">
    <text evidence="6">The sequence shown here is derived from an EMBL/GenBank/DDBJ whole genome shotgun (WGS) entry which is preliminary data.</text>
</comment>
<dbReference type="SUPFAM" id="SSF56672">
    <property type="entry name" value="DNA/RNA polymerases"/>
    <property type="match status" value="1"/>
</dbReference>